<evidence type="ECO:0000313" key="1">
    <source>
        <dbReference type="EMBL" id="REC61528.1"/>
    </source>
</evidence>
<comment type="caution">
    <text evidence="1">The sequence shown here is derived from an EMBL/GenBank/DDBJ whole genome shotgun (WGS) entry which is preliminary data.</text>
</comment>
<name>A0A3D9C750_9FLAO</name>
<dbReference type="EMBL" id="QNVT01000014">
    <property type="protein sequence ID" value="REC61528.1"/>
    <property type="molecule type" value="Genomic_DNA"/>
</dbReference>
<sequence length="62" mass="6828">MKTDILLKRLSKKELKTIAGGMLDCMPAQKVCLPHMEPCNSNVDENGCAMISPHCGQKICRP</sequence>
<accession>A0A3D9C750</accession>
<evidence type="ECO:0000313" key="2">
    <source>
        <dbReference type="Proteomes" id="UP000256686"/>
    </source>
</evidence>
<evidence type="ECO:0008006" key="3">
    <source>
        <dbReference type="Google" id="ProtNLM"/>
    </source>
</evidence>
<gene>
    <name evidence="1" type="ORF">DRF65_15165</name>
</gene>
<dbReference type="AlphaFoldDB" id="A0A3D9C750"/>
<keyword evidence="2" id="KW-1185">Reference proteome</keyword>
<organism evidence="1 2">
    <name type="scientific">Chryseobacterium pennae</name>
    <dbReference type="NCBI Taxonomy" id="2258962"/>
    <lineage>
        <taxon>Bacteria</taxon>
        <taxon>Pseudomonadati</taxon>
        <taxon>Bacteroidota</taxon>
        <taxon>Flavobacteriia</taxon>
        <taxon>Flavobacteriales</taxon>
        <taxon>Weeksellaceae</taxon>
        <taxon>Chryseobacterium group</taxon>
        <taxon>Chryseobacterium</taxon>
    </lineage>
</organism>
<reference evidence="2" key="1">
    <citation type="submission" date="2018-06" db="EMBL/GenBank/DDBJ databases">
        <authorList>
            <person name="Lum Nde A."/>
            <person name="Hugo C."/>
        </authorList>
    </citation>
    <scope>NUCLEOTIDE SEQUENCE [LARGE SCALE GENOMIC DNA]</scope>
    <source>
        <strain evidence="2">1_F178</strain>
    </source>
</reference>
<protein>
    <recommendedName>
        <fullName evidence="3">Bacteriocin</fullName>
    </recommendedName>
</protein>
<dbReference type="InterPro" id="IPR010133">
    <property type="entry name" value="Bacteriocin_signal_seq"/>
</dbReference>
<dbReference type="RefSeq" id="WP_115971609.1">
    <property type="nucleotide sequence ID" value="NZ_QNVT01000014.1"/>
</dbReference>
<proteinExistence type="predicted"/>
<dbReference type="NCBIfam" id="TIGR01847">
    <property type="entry name" value="bacteriocin_sig"/>
    <property type="match status" value="1"/>
</dbReference>
<dbReference type="Proteomes" id="UP000256686">
    <property type="component" value="Unassembled WGS sequence"/>
</dbReference>